<dbReference type="InterPro" id="IPR007867">
    <property type="entry name" value="GMC_OxRtase_C"/>
</dbReference>
<dbReference type="InterPro" id="IPR000172">
    <property type="entry name" value="GMC_OxRdtase_N"/>
</dbReference>
<protein>
    <recommendedName>
        <fullName evidence="6">Oxygen-dependent choline dehydrogenase</fullName>
        <shortName evidence="6">CDH</shortName>
        <shortName evidence="6">CHD</shortName>
        <ecNumber evidence="6">1.1.99.1</ecNumber>
    </recommendedName>
    <alternativeName>
        <fullName evidence="6">Betaine aldehyde dehydrogenase</fullName>
        <shortName evidence="6">BADH</shortName>
        <ecNumber evidence="6">1.2.1.8</ecNumber>
    </alternativeName>
</protein>
<dbReference type="HAMAP" id="MF_00750">
    <property type="entry name" value="Choline_dehydrogen"/>
    <property type="match status" value="1"/>
</dbReference>
<comment type="similarity">
    <text evidence="2 6 8">Belongs to the GMC oxidoreductase family.</text>
</comment>
<dbReference type="Gene3D" id="3.50.50.60">
    <property type="entry name" value="FAD/NAD(P)-binding domain"/>
    <property type="match status" value="1"/>
</dbReference>
<evidence type="ECO:0000256" key="6">
    <source>
        <dbReference type="HAMAP-Rule" id="MF_00750"/>
    </source>
</evidence>
<evidence type="ECO:0000313" key="14">
    <source>
        <dbReference type="Proteomes" id="UP000219182"/>
    </source>
</evidence>
<dbReference type="Pfam" id="PF05199">
    <property type="entry name" value="GMC_oxred_C"/>
    <property type="match status" value="1"/>
</dbReference>
<dbReference type="AlphaFoldDB" id="A0A2A6FGD8"/>
<evidence type="ECO:0000256" key="5">
    <source>
        <dbReference type="ARBA" id="ARBA00023002"/>
    </source>
</evidence>
<accession>A0A2A6FGD8</accession>
<organism evidence="13 14">
    <name type="scientific">Mesorhizobium sanjuanii</name>
    <dbReference type="NCBI Taxonomy" id="2037900"/>
    <lineage>
        <taxon>Bacteria</taxon>
        <taxon>Pseudomonadati</taxon>
        <taxon>Pseudomonadota</taxon>
        <taxon>Alphaproteobacteria</taxon>
        <taxon>Hyphomicrobiales</taxon>
        <taxon>Phyllobacteriaceae</taxon>
        <taxon>Mesorhizobium</taxon>
    </lineage>
</organism>
<comment type="catalytic activity">
    <reaction evidence="6 9">
        <text>choline + A = betaine aldehyde + AH2</text>
        <dbReference type="Rhea" id="RHEA:17433"/>
        <dbReference type="ChEBI" id="CHEBI:13193"/>
        <dbReference type="ChEBI" id="CHEBI:15354"/>
        <dbReference type="ChEBI" id="CHEBI:15710"/>
        <dbReference type="ChEBI" id="CHEBI:17499"/>
        <dbReference type="EC" id="1.1.99.1"/>
    </reaction>
</comment>
<dbReference type="UniPathway" id="UPA00529">
    <property type="reaction ID" value="UER00385"/>
</dbReference>
<dbReference type="NCBIfam" id="NF002550">
    <property type="entry name" value="PRK02106.1"/>
    <property type="match status" value="1"/>
</dbReference>
<feature type="region of interest" description="Disordered" evidence="10">
    <location>
        <begin position="530"/>
        <end position="550"/>
    </location>
</feature>
<comment type="pathway">
    <text evidence="6 9">Amine and polyamine biosynthesis; betaine biosynthesis via choline pathway; betaine aldehyde from choline (cytochrome c reductase route): step 1/1.</text>
</comment>
<evidence type="ECO:0000313" key="13">
    <source>
        <dbReference type="EMBL" id="PDQ20746.1"/>
    </source>
</evidence>
<evidence type="ECO:0000256" key="9">
    <source>
        <dbReference type="RuleBase" id="RU003969"/>
    </source>
</evidence>
<dbReference type="EC" id="1.1.99.1" evidence="6"/>
<evidence type="ECO:0000256" key="10">
    <source>
        <dbReference type="SAM" id="MobiDB-lite"/>
    </source>
</evidence>
<feature type="active site" description="Proton acceptor" evidence="6">
    <location>
        <position position="466"/>
    </location>
</feature>
<dbReference type="NCBIfam" id="TIGR01810">
    <property type="entry name" value="betA"/>
    <property type="match status" value="1"/>
</dbReference>
<reference evidence="13 14" key="1">
    <citation type="submission" date="2017-09" db="EMBL/GenBank/DDBJ databases">
        <title>Mesorhizobum sanjuanii sp. nov. isolated from nodules of Lotus tenuis in saline-alkaline lowlands of Flooding Pampa.</title>
        <authorList>
            <person name="Sannazzaro A.I."/>
            <person name="Torres Tejerizo G.A."/>
            <person name="Fontana F."/>
            <person name="Cumpa Velazquez L.M."/>
            <person name="Hansen L."/>
            <person name="Pistorio M."/>
            <person name="Estrella M.J."/>
        </authorList>
    </citation>
    <scope>NUCLEOTIDE SEQUENCE [LARGE SCALE GENOMIC DNA]</scope>
    <source>
        <strain evidence="13 14">BSA136</strain>
    </source>
</reference>
<dbReference type="SUPFAM" id="SSF51905">
    <property type="entry name" value="FAD/NAD(P)-binding domain"/>
    <property type="match status" value="1"/>
</dbReference>
<gene>
    <name evidence="6 13" type="primary">betA</name>
    <name evidence="13" type="ORF">CN311_12615</name>
</gene>
<comment type="catalytic activity">
    <reaction evidence="6">
        <text>betaine aldehyde + NAD(+) + H2O = glycine betaine + NADH + 2 H(+)</text>
        <dbReference type="Rhea" id="RHEA:15305"/>
        <dbReference type="ChEBI" id="CHEBI:15377"/>
        <dbReference type="ChEBI" id="CHEBI:15378"/>
        <dbReference type="ChEBI" id="CHEBI:15710"/>
        <dbReference type="ChEBI" id="CHEBI:17750"/>
        <dbReference type="ChEBI" id="CHEBI:57540"/>
        <dbReference type="ChEBI" id="CHEBI:57945"/>
        <dbReference type="EC" id="1.2.1.8"/>
    </reaction>
</comment>
<dbReference type="Proteomes" id="UP000219182">
    <property type="component" value="Unassembled WGS sequence"/>
</dbReference>
<evidence type="ECO:0000256" key="8">
    <source>
        <dbReference type="RuleBase" id="RU003968"/>
    </source>
</evidence>
<keyword evidence="14" id="KW-1185">Reference proteome</keyword>
<dbReference type="InterPro" id="IPR036188">
    <property type="entry name" value="FAD/NAD-bd_sf"/>
</dbReference>
<feature type="binding site" evidence="7">
    <location>
        <begin position="91"/>
        <end position="94"/>
    </location>
    <ligand>
        <name>FAD</name>
        <dbReference type="ChEBI" id="CHEBI:57692"/>
    </ligand>
</feature>
<keyword evidence="3 6" id="KW-0285">Flavoprotein</keyword>
<dbReference type="GO" id="GO:0008802">
    <property type="term" value="F:betaine-aldehyde dehydrogenase (NAD+) activity"/>
    <property type="evidence" value="ECO:0007669"/>
    <property type="project" value="UniProtKB-EC"/>
</dbReference>
<keyword evidence="4 6" id="KW-0274">FAD</keyword>
<comment type="function">
    <text evidence="6">Involved in the biosynthesis of the osmoprotectant glycine betaine. Catalyzes the oxidation of choline to betaine aldehyde and betaine aldehyde to glycine betaine at the same rate.</text>
</comment>
<name>A0A2A6FGD8_9HYPH</name>
<keyword evidence="5 6" id="KW-0560">Oxidoreductase</keyword>
<sequence>MLEADFVIIGSGSAGSAMAYRLSEDGKHSVIVIEFGGSDIGPLIQMPSALSIPLNMSLYDWGFASEPEPHLGGRVLATPRGKVIGGSSSINGMVYVRGHARDFDHWAEEGATGWGFADVLPYFKRMENAHGGEDGWRGKSGPLHVQRGARTNPLYGAFVEAGRQAGFELTDDYNGAKQEGFGPMEQTIHGGRRWSAASAYLRPALRHKNVSLVKGFARRVIIENQRATGVEIESRRQVQIIKARREVIIAASSINSPKILMLSGIGPAAHLRENGIQVVADRPGVGRNLQDHLELYIQQESTKPITLNSVLNPFSKALIGAQWLFFKSGLGATNHFEAAAFVRSRAGVDYPDIQYHFIPAAVRYDGKAAAKAHGFQAHVGPMRSKSRGSVTLRSPDPLSKPVIRFNYMSHPDDWAEFRHCIRLTREIFGQAAFDAYRGKELSPGSHVQSDDDLDAFIRDHAESAYHPCGTCKMGRTDDPMSVVDPECRVIGVDGLRVADSSIFPRVTNGNLNAPSIMTGEKAADHILGRTPLAPSNQEPWINPRWQASDR</sequence>
<dbReference type="Pfam" id="PF00732">
    <property type="entry name" value="GMC_oxred_N"/>
    <property type="match status" value="1"/>
</dbReference>
<dbReference type="Gene3D" id="3.30.560.10">
    <property type="entry name" value="Glucose Oxidase, domain 3"/>
    <property type="match status" value="1"/>
</dbReference>
<feature type="domain" description="Glucose-methanol-choline oxidoreductase N-terminal" evidence="11">
    <location>
        <begin position="81"/>
        <end position="104"/>
    </location>
</feature>
<evidence type="ECO:0000256" key="4">
    <source>
        <dbReference type="ARBA" id="ARBA00022827"/>
    </source>
</evidence>
<evidence type="ECO:0000259" key="11">
    <source>
        <dbReference type="PROSITE" id="PS00623"/>
    </source>
</evidence>
<dbReference type="PANTHER" id="PTHR11552:SF147">
    <property type="entry name" value="CHOLINE DEHYDROGENASE, MITOCHONDRIAL"/>
    <property type="match status" value="1"/>
</dbReference>
<dbReference type="RefSeq" id="WP_097574048.1">
    <property type="nucleotide sequence ID" value="NZ_NWQG01000067.1"/>
</dbReference>
<evidence type="ECO:0000259" key="12">
    <source>
        <dbReference type="PROSITE" id="PS00624"/>
    </source>
</evidence>
<dbReference type="PROSITE" id="PS00623">
    <property type="entry name" value="GMC_OXRED_1"/>
    <property type="match status" value="1"/>
</dbReference>
<proteinExistence type="inferred from homology"/>
<dbReference type="SUPFAM" id="SSF54373">
    <property type="entry name" value="FAD-linked reductases, C-terminal domain"/>
    <property type="match status" value="1"/>
</dbReference>
<keyword evidence="6" id="KW-0520">NAD</keyword>
<comment type="cofactor">
    <cofactor evidence="1 6 7">
        <name>FAD</name>
        <dbReference type="ChEBI" id="CHEBI:57692"/>
    </cofactor>
</comment>
<dbReference type="GO" id="GO:0019285">
    <property type="term" value="P:glycine betaine biosynthetic process from choline"/>
    <property type="evidence" value="ECO:0007669"/>
    <property type="project" value="UniProtKB-UniRule"/>
</dbReference>
<dbReference type="PROSITE" id="PS00624">
    <property type="entry name" value="GMC_OXRED_2"/>
    <property type="match status" value="1"/>
</dbReference>
<dbReference type="PIRSF" id="PIRSF000137">
    <property type="entry name" value="Alcohol_oxidase"/>
    <property type="match status" value="1"/>
</dbReference>
<evidence type="ECO:0000256" key="7">
    <source>
        <dbReference type="PIRSR" id="PIRSR000137-2"/>
    </source>
</evidence>
<feature type="binding site" evidence="7">
    <location>
        <position position="83"/>
    </location>
    <ligand>
        <name>FAD</name>
        <dbReference type="ChEBI" id="CHEBI:57692"/>
    </ligand>
</feature>
<dbReference type="GO" id="GO:0050660">
    <property type="term" value="F:flavin adenine dinucleotide binding"/>
    <property type="evidence" value="ECO:0007669"/>
    <property type="project" value="InterPro"/>
</dbReference>
<dbReference type="EMBL" id="NWQG01000067">
    <property type="protein sequence ID" value="PDQ20746.1"/>
    <property type="molecule type" value="Genomic_DNA"/>
</dbReference>
<dbReference type="InterPro" id="IPR011533">
    <property type="entry name" value="BetA"/>
</dbReference>
<dbReference type="EC" id="1.2.1.8" evidence="6"/>
<dbReference type="InterPro" id="IPR012132">
    <property type="entry name" value="GMC_OxRdtase"/>
</dbReference>
<evidence type="ECO:0000256" key="1">
    <source>
        <dbReference type="ARBA" id="ARBA00001974"/>
    </source>
</evidence>
<dbReference type="GO" id="GO:0008812">
    <property type="term" value="F:choline dehydrogenase activity"/>
    <property type="evidence" value="ECO:0007669"/>
    <property type="project" value="UniProtKB-UniRule"/>
</dbReference>
<evidence type="ECO:0000256" key="2">
    <source>
        <dbReference type="ARBA" id="ARBA00010790"/>
    </source>
</evidence>
<evidence type="ECO:0000256" key="3">
    <source>
        <dbReference type="ARBA" id="ARBA00022630"/>
    </source>
</evidence>
<dbReference type="PANTHER" id="PTHR11552">
    <property type="entry name" value="GLUCOSE-METHANOL-CHOLINE GMC OXIDOREDUCTASE"/>
    <property type="match status" value="1"/>
</dbReference>
<feature type="domain" description="Glucose-methanol-choline oxidoreductase N-terminal" evidence="12">
    <location>
        <begin position="252"/>
        <end position="266"/>
    </location>
</feature>
<feature type="binding site" evidence="6">
    <location>
        <begin position="5"/>
        <end position="34"/>
    </location>
    <ligand>
        <name>FAD</name>
        <dbReference type="ChEBI" id="CHEBI:57692"/>
    </ligand>
</feature>
<comment type="caution">
    <text evidence="13">The sequence shown here is derived from an EMBL/GenBank/DDBJ whole genome shotgun (WGS) entry which is preliminary data.</text>
</comment>